<name>A0A1J1J1N2_9DIPT</name>
<keyword evidence="2" id="KW-1185">Reference proteome</keyword>
<evidence type="ECO:0000313" key="2">
    <source>
        <dbReference type="Proteomes" id="UP000183832"/>
    </source>
</evidence>
<evidence type="ECO:0000313" key="1">
    <source>
        <dbReference type="EMBL" id="CRL06248.1"/>
    </source>
</evidence>
<sequence>MKIENSTNRISEKFSLHKSFMFKITTVQMIISLCQLEAFEPLESLESCVRLFTALNITGQFPTHILFILLQPFSHFPDPTSRQFQLNNPTMLSAFRTHFKLMLKSIKHFMKKHFFSIKHFPTSQLRLS</sequence>
<protein>
    <submittedName>
        <fullName evidence="1">CLUMA_CG019200, isoform A</fullName>
    </submittedName>
</protein>
<dbReference type="EMBL" id="CVRI01000066">
    <property type="protein sequence ID" value="CRL06248.1"/>
    <property type="molecule type" value="Genomic_DNA"/>
</dbReference>
<proteinExistence type="predicted"/>
<accession>A0A1J1J1N2</accession>
<dbReference type="AlphaFoldDB" id="A0A1J1J1N2"/>
<dbReference type="Proteomes" id="UP000183832">
    <property type="component" value="Unassembled WGS sequence"/>
</dbReference>
<gene>
    <name evidence="1" type="ORF">CLUMA_CG019200</name>
</gene>
<reference evidence="1 2" key="1">
    <citation type="submission" date="2015-04" db="EMBL/GenBank/DDBJ databases">
        <authorList>
            <person name="Syromyatnikov M.Y."/>
            <person name="Popov V.N."/>
        </authorList>
    </citation>
    <scope>NUCLEOTIDE SEQUENCE [LARGE SCALE GENOMIC DNA]</scope>
</reference>
<organism evidence="1 2">
    <name type="scientific">Clunio marinus</name>
    <dbReference type="NCBI Taxonomy" id="568069"/>
    <lineage>
        <taxon>Eukaryota</taxon>
        <taxon>Metazoa</taxon>
        <taxon>Ecdysozoa</taxon>
        <taxon>Arthropoda</taxon>
        <taxon>Hexapoda</taxon>
        <taxon>Insecta</taxon>
        <taxon>Pterygota</taxon>
        <taxon>Neoptera</taxon>
        <taxon>Endopterygota</taxon>
        <taxon>Diptera</taxon>
        <taxon>Nematocera</taxon>
        <taxon>Chironomoidea</taxon>
        <taxon>Chironomidae</taxon>
        <taxon>Clunio</taxon>
    </lineage>
</organism>